<evidence type="ECO:0000313" key="3">
    <source>
        <dbReference type="Proteomes" id="UP000193411"/>
    </source>
</evidence>
<proteinExistence type="predicted"/>
<feature type="compositionally biased region" description="Polar residues" evidence="1">
    <location>
        <begin position="75"/>
        <end position="85"/>
    </location>
</feature>
<gene>
    <name evidence="2" type="ORF">BCR44DRAFT_33872</name>
</gene>
<feature type="compositionally biased region" description="Polar residues" evidence="1">
    <location>
        <begin position="108"/>
        <end position="118"/>
    </location>
</feature>
<reference evidence="2 3" key="1">
    <citation type="submission" date="2016-07" db="EMBL/GenBank/DDBJ databases">
        <title>Pervasive Adenine N6-methylation of Active Genes in Fungi.</title>
        <authorList>
            <consortium name="DOE Joint Genome Institute"/>
            <person name="Mondo S.J."/>
            <person name="Dannebaum R.O."/>
            <person name="Kuo R.C."/>
            <person name="Labutti K."/>
            <person name="Haridas S."/>
            <person name="Kuo A."/>
            <person name="Salamov A."/>
            <person name="Ahrendt S.R."/>
            <person name="Lipzen A."/>
            <person name="Sullivan W."/>
            <person name="Andreopoulos W.B."/>
            <person name="Clum A."/>
            <person name="Lindquist E."/>
            <person name="Daum C."/>
            <person name="Ramamoorthy G.K."/>
            <person name="Gryganskyi A."/>
            <person name="Culley D."/>
            <person name="Magnuson J.K."/>
            <person name="James T.Y."/>
            <person name="O'Malley M.A."/>
            <person name="Stajich J.E."/>
            <person name="Spatafora J.W."/>
            <person name="Visel A."/>
            <person name="Grigoriev I.V."/>
        </authorList>
    </citation>
    <scope>NUCLEOTIDE SEQUENCE [LARGE SCALE GENOMIC DNA]</scope>
    <source>
        <strain evidence="2 3">PL171</strain>
    </source>
</reference>
<feature type="compositionally biased region" description="Low complexity" evidence="1">
    <location>
        <begin position="86"/>
        <end position="103"/>
    </location>
</feature>
<evidence type="ECO:0000313" key="2">
    <source>
        <dbReference type="EMBL" id="ORZ36019.1"/>
    </source>
</evidence>
<comment type="caution">
    <text evidence="2">The sequence shown here is derived from an EMBL/GenBank/DDBJ whole genome shotgun (WGS) entry which is preliminary data.</text>
</comment>
<protein>
    <submittedName>
        <fullName evidence="2">Uncharacterized protein</fullName>
    </submittedName>
</protein>
<organism evidence="2 3">
    <name type="scientific">Catenaria anguillulae PL171</name>
    <dbReference type="NCBI Taxonomy" id="765915"/>
    <lineage>
        <taxon>Eukaryota</taxon>
        <taxon>Fungi</taxon>
        <taxon>Fungi incertae sedis</taxon>
        <taxon>Blastocladiomycota</taxon>
        <taxon>Blastocladiomycetes</taxon>
        <taxon>Blastocladiales</taxon>
        <taxon>Catenariaceae</taxon>
        <taxon>Catenaria</taxon>
    </lineage>
</organism>
<keyword evidence="3" id="KW-1185">Reference proteome</keyword>
<feature type="compositionally biased region" description="Low complexity" evidence="1">
    <location>
        <begin position="135"/>
        <end position="152"/>
    </location>
</feature>
<dbReference type="Proteomes" id="UP000193411">
    <property type="component" value="Unassembled WGS sequence"/>
</dbReference>
<dbReference type="AlphaFoldDB" id="A0A1Y2HNA4"/>
<sequence length="159" mass="16203">MALADVSGDSTLCPLQNTGAAVLQLGPKTNPAIDQEPKPKGKDAGMTSWLIHMNDAASIVSWIAFLSSAFGIGGQQLTRTKPNSRSSSGKPSGGSPKLPKLPLAQVKRTPSLQSNVDPSSPLVVRGQASLKRGSVAESSSAASPSSSLVRSSTLGGVPK</sequence>
<dbReference type="EMBL" id="MCFL01000019">
    <property type="protein sequence ID" value="ORZ36019.1"/>
    <property type="molecule type" value="Genomic_DNA"/>
</dbReference>
<evidence type="ECO:0000256" key="1">
    <source>
        <dbReference type="SAM" id="MobiDB-lite"/>
    </source>
</evidence>
<feature type="region of interest" description="Disordered" evidence="1">
    <location>
        <begin position="75"/>
        <end position="159"/>
    </location>
</feature>
<accession>A0A1Y2HNA4</accession>
<name>A0A1Y2HNA4_9FUNG</name>